<evidence type="ECO:0000256" key="7">
    <source>
        <dbReference type="ARBA" id="ARBA00023239"/>
    </source>
</evidence>
<evidence type="ECO:0000256" key="4">
    <source>
        <dbReference type="ARBA" id="ARBA00012285"/>
    </source>
</evidence>
<dbReference type="InterPro" id="IPR004838">
    <property type="entry name" value="NHTrfase_class1_PyrdxlP-BS"/>
</dbReference>
<organism evidence="11 12">
    <name type="scientific">Bhargavaea cecembensis</name>
    <dbReference type="NCBI Taxonomy" id="394098"/>
    <lineage>
        <taxon>Bacteria</taxon>
        <taxon>Bacillati</taxon>
        <taxon>Bacillota</taxon>
        <taxon>Bacilli</taxon>
        <taxon>Bacillales</taxon>
        <taxon>Caryophanaceae</taxon>
        <taxon>Bhargavaea</taxon>
    </lineage>
</organism>
<keyword evidence="5" id="KW-0169">Cobalamin biosynthesis</keyword>
<comment type="cofactor">
    <cofactor evidence="1">
        <name>pyridoxal 5'-phosphate</name>
        <dbReference type="ChEBI" id="CHEBI:597326"/>
    </cofactor>
</comment>
<dbReference type="RefSeq" id="WP_063179974.1">
    <property type="nucleotide sequence ID" value="NZ_LQNT01000009.1"/>
</dbReference>
<dbReference type="EMBL" id="LQNT01000009">
    <property type="protein sequence ID" value="KZE38459.1"/>
    <property type="molecule type" value="Genomic_DNA"/>
</dbReference>
<protein>
    <recommendedName>
        <fullName evidence="4">threonine-phosphate decarboxylase</fullName>
        <ecNumber evidence="4">4.1.1.81</ecNumber>
    </recommendedName>
    <alternativeName>
        <fullName evidence="8">L-threonine-O-3-phosphate decarboxylase</fullName>
    </alternativeName>
</protein>
<comment type="function">
    <text evidence="2">Decarboxylates L-threonine-O-3-phosphate to yield (R)-1-amino-2-propanol O-2-phosphate, the precursor for the linkage between the nucleotide loop and the corrin ring in cobalamin.</text>
</comment>
<dbReference type="Gene3D" id="3.90.1150.10">
    <property type="entry name" value="Aspartate Aminotransferase, domain 1"/>
    <property type="match status" value="1"/>
</dbReference>
<dbReference type="EC" id="4.1.1.81" evidence="4"/>
<keyword evidence="6" id="KW-0663">Pyridoxal phosphate</keyword>
<proteinExistence type="predicted"/>
<dbReference type="PROSITE" id="PS00105">
    <property type="entry name" value="AA_TRANSFER_CLASS_1"/>
    <property type="match status" value="1"/>
</dbReference>
<gene>
    <name evidence="11" type="ORF">AV656_05995</name>
</gene>
<comment type="pathway">
    <text evidence="3">Cofactor biosynthesis; adenosylcobalamin biosynthesis.</text>
</comment>
<evidence type="ECO:0000259" key="10">
    <source>
        <dbReference type="Pfam" id="PF00155"/>
    </source>
</evidence>
<accession>A0A165H100</accession>
<dbReference type="CDD" id="cd00609">
    <property type="entry name" value="AAT_like"/>
    <property type="match status" value="1"/>
</dbReference>
<evidence type="ECO:0000256" key="1">
    <source>
        <dbReference type="ARBA" id="ARBA00001933"/>
    </source>
</evidence>
<name>A0A165H100_9BACL</name>
<dbReference type="AlphaFoldDB" id="A0A165H100"/>
<dbReference type="UniPathway" id="UPA00148"/>
<dbReference type="GO" id="GO:0048472">
    <property type="term" value="F:threonine-phosphate decarboxylase activity"/>
    <property type="evidence" value="ECO:0007669"/>
    <property type="project" value="UniProtKB-EC"/>
</dbReference>
<dbReference type="GO" id="GO:0009236">
    <property type="term" value="P:cobalamin biosynthetic process"/>
    <property type="evidence" value="ECO:0007669"/>
    <property type="project" value="UniProtKB-UniPathway"/>
</dbReference>
<dbReference type="InterPro" id="IPR015421">
    <property type="entry name" value="PyrdxlP-dep_Trfase_major"/>
</dbReference>
<dbReference type="OrthoDB" id="9813612at2"/>
<dbReference type="NCBIfam" id="TIGR01140">
    <property type="entry name" value="L_thr_O3P_dcar"/>
    <property type="match status" value="1"/>
</dbReference>
<evidence type="ECO:0000256" key="2">
    <source>
        <dbReference type="ARBA" id="ARBA00003444"/>
    </source>
</evidence>
<dbReference type="InterPro" id="IPR015424">
    <property type="entry name" value="PyrdxlP-dep_Trfase"/>
</dbReference>
<dbReference type="Proteomes" id="UP000076490">
    <property type="component" value="Unassembled WGS sequence"/>
</dbReference>
<evidence type="ECO:0000256" key="6">
    <source>
        <dbReference type="ARBA" id="ARBA00022898"/>
    </source>
</evidence>
<comment type="catalytic activity">
    <reaction evidence="9">
        <text>O-phospho-L-threonine + H(+) = (R)-1-aminopropan-2-yl phosphate + CO2</text>
        <dbReference type="Rhea" id="RHEA:11492"/>
        <dbReference type="ChEBI" id="CHEBI:15378"/>
        <dbReference type="ChEBI" id="CHEBI:16526"/>
        <dbReference type="ChEBI" id="CHEBI:58563"/>
        <dbReference type="ChEBI" id="CHEBI:58675"/>
        <dbReference type="EC" id="4.1.1.81"/>
    </reaction>
</comment>
<evidence type="ECO:0000256" key="5">
    <source>
        <dbReference type="ARBA" id="ARBA00022573"/>
    </source>
</evidence>
<dbReference type="InterPro" id="IPR004839">
    <property type="entry name" value="Aminotransferase_I/II_large"/>
</dbReference>
<evidence type="ECO:0000313" key="12">
    <source>
        <dbReference type="Proteomes" id="UP000076490"/>
    </source>
</evidence>
<dbReference type="GO" id="GO:0030170">
    <property type="term" value="F:pyridoxal phosphate binding"/>
    <property type="evidence" value="ECO:0007669"/>
    <property type="project" value="InterPro"/>
</dbReference>
<evidence type="ECO:0000256" key="8">
    <source>
        <dbReference type="ARBA" id="ARBA00029996"/>
    </source>
</evidence>
<feature type="domain" description="Aminotransferase class I/classII large" evidence="10">
    <location>
        <begin position="24"/>
        <end position="347"/>
    </location>
</feature>
<comment type="caution">
    <text evidence="11">The sequence shown here is derived from an EMBL/GenBank/DDBJ whole genome shotgun (WGS) entry which is preliminary data.</text>
</comment>
<dbReference type="InterPro" id="IPR015422">
    <property type="entry name" value="PyrdxlP-dep_Trfase_small"/>
</dbReference>
<keyword evidence="7" id="KW-0456">Lyase</keyword>
<dbReference type="Pfam" id="PF00155">
    <property type="entry name" value="Aminotran_1_2"/>
    <property type="match status" value="1"/>
</dbReference>
<evidence type="ECO:0000313" key="11">
    <source>
        <dbReference type="EMBL" id="KZE38459.1"/>
    </source>
</evidence>
<dbReference type="PANTHER" id="PTHR42885">
    <property type="entry name" value="HISTIDINOL-PHOSPHATE AMINOTRANSFERASE-RELATED"/>
    <property type="match status" value="1"/>
</dbReference>
<sequence length="358" mass="40069">MQLPEHGANPLRLYDRLGMEVPEQVLDFSENVNPLGIPEEIRKSWPSLLEALPHYPDPEGEPFLSAAASYHGVPRKRVLAGNGAAELFSVIADRYRGRSALLIHPTFSEYRATLLSKGAKCTDLVTDPADPKFPEDRVLERMKDADVLYVCNPNNPTGVRIPEETIRRLAEHGLRTGCELVIDEAFMDFAGEEYSFIPRLEEFPNTVVIRSMTKMYGIPGIRLGYMIGSPNRIAGHRNAVPHWNVNGIAARIGSLCFGEEEFRQRAVRYCREERQQLAGFLEAAGCTVTDSETNYISFRPNGSPGLYRGLLGQGIVLRHSENFLGMDGAWFRVGIKEREKMKVLKEALAGWFGEDSIS</sequence>
<reference evidence="11 12" key="1">
    <citation type="submission" date="2016-01" db="EMBL/GenBank/DDBJ databases">
        <title>Whole genome sequencing of Bhargavaea cecembensis T14.</title>
        <authorList>
            <person name="Hong K.W."/>
        </authorList>
    </citation>
    <scope>NUCLEOTIDE SEQUENCE [LARGE SCALE GENOMIC DNA]</scope>
    <source>
        <strain evidence="11 12">T14</strain>
    </source>
</reference>
<dbReference type="SUPFAM" id="SSF53383">
    <property type="entry name" value="PLP-dependent transferases"/>
    <property type="match status" value="1"/>
</dbReference>
<dbReference type="Gene3D" id="3.40.640.10">
    <property type="entry name" value="Type I PLP-dependent aspartate aminotransferase-like (Major domain)"/>
    <property type="match status" value="1"/>
</dbReference>
<evidence type="ECO:0000256" key="9">
    <source>
        <dbReference type="ARBA" id="ARBA00048531"/>
    </source>
</evidence>
<dbReference type="InterPro" id="IPR005860">
    <property type="entry name" value="CobD"/>
</dbReference>
<dbReference type="PANTHER" id="PTHR42885:SF1">
    <property type="entry name" value="THREONINE-PHOSPHATE DECARBOXYLASE"/>
    <property type="match status" value="1"/>
</dbReference>
<evidence type="ECO:0000256" key="3">
    <source>
        <dbReference type="ARBA" id="ARBA00004953"/>
    </source>
</evidence>